<dbReference type="Proteomes" id="UP000093391">
    <property type="component" value="Chromosome"/>
</dbReference>
<dbReference type="PANTHER" id="PTHR34853:SF1">
    <property type="entry name" value="LIPASE 5"/>
    <property type="match status" value="1"/>
</dbReference>
<dbReference type="GO" id="GO:0016042">
    <property type="term" value="P:lipid catabolic process"/>
    <property type="evidence" value="ECO:0007669"/>
    <property type="project" value="InterPro"/>
</dbReference>
<feature type="chain" id="PRO_5008539917" evidence="1">
    <location>
        <begin position="22"/>
        <end position="409"/>
    </location>
</feature>
<dbReference type="Pfam" id="PF03583">
    <property type="entry name" value="LIP"/>
    <property type="match status" value="1"/>
</dbReference>
<keyword evidence="2" id="KW-0378">Hydrolase</keyword>
<feature type="signal peptide" evidence="1">
    <location>
        <begin position="1"/>
        <end position="21"/>
    </location>
</feature>
<dbReference type="KEGG" id="ala:BFG52_09960"/>
<dbReference type="SUPFAM" id="SSF53474">
    <property type="entry name" value="alpha/beta-Hydrolases"/>
    <property type="match status" value="1"/>
</dbReference>
<dbReference type="InterPro" id="IPR005152">
    <property type="entry name" value="Lipase_secreted"/>
</dbReference>
<keyword evidence="3" id="KW-1185">Reference proteome</keyword>
<dbReference type="AlphaFoldDB" id="A0A1B2M0A9"/>
<evidence type="ECO:0000313" key="2">
    <source>
        <dbReference type="EMBL" id="AOA58644.1"/>
    </source>
</evidence>
<dbReference type="GO" id="GO:0004806">
    <property type="term" value="F:triacylglycerol lipase activity"/>
    <property type="evidence" value="ECO:0007669"/>
    <property type="project" value="InterPro"/>
</dbReference>
<dbReference type="OrthoDB" id="9955at2"/>
<reference evidence="2 3" key="1">
    <citation type="submission" date="2016-08" db="EMBL/GenBank/DDBJ databases">
        <authorList>
            <person name="Seilhamer J.J."/>
        </authorList>
    </citation>
    <scope>NUCLEOTIDE SEQUENCE [LARGE SCALE GENOMIC DNA]</scope>
    <source>
        <strain evidence="2 3">BRTC-1</strain>
    </source>
</reference>
<dbReference type="Gene3D" id="3.40.50.1820">
    <property type="entry name" value="alpha/beta hydrolase"/>
    <property type="match status" value="2"/>
</dbReference>
<name>A0A1B2M0A9_9GAMM</name>
<dbReference type="RefSeq" id="WP_067555478.1">
    <property type="nucleotide sequence ID" value="NZ_CP016895.1"/>
</dbReference>
<dbReference type="PIRSF" id="PIRSF029171">
    <property type="entry name" value="Esterase_LipA"/>
    <property type="match status" value="1"/>
</dbReference>
<dbReference type="STRING" id="1789224.BFG52_09960"/>
<dbReference type="EMBL" id="CP016895">
    <property type="protein sequence ID" value="AOA58644.1"/>
    <property type="molecule type" value="Genomic_DNA"/>
</dbReference>
<organism evidence="2 3">
    <name type="scientific">Acinetobacter larvae</name>
    <dbReference type="NCBI Taxonomy" id="1789224"/>
    <lineage>
        <taxon>Bacteria</taxon>
        <taxon>Pseudomonadati</taxon>
        <taxon>Pseudomonadota</taxon>
        <taxon>Gammaproteobacteria</taxon>
        <taxon>Moraxellales</taxon>
        <taxon>Moraxellaceae</taxon>
        <taxon>Acinetobacter</taxon>
    </lineage>
</organism>
<proteinExistence type="predicted"/>
<evidence type="ECO:0000256" key="1">
    <source>
        <dbReference type="SAM" id="SignalP"/>
    </source>
</evidence>
<sequence>MNIFLKKSMIALACSSVLFLAACNDSDDDADNTSPSQSNYIKERAYSLDSMQQASKIQVMHYNMPNVLGETAEATALVFYPKTAQPKDGWRVVVWEHGTVGVADQCAPSANTFNPRFKNMAESLLAAGYVIVAPDYEGLGTKGIHPYLNLGSEAKSAIYAVNAIQAQYKGTFNGAWMSVGQSQGGQASLGTAEYANDDANYKGAVAGAPASSLGVIIGQVAPLALQQLVAAGQTEVATEAYAELLAYAALTSVGIKAYEPRFAYQALFKDRSRPIAELAEGTTGENGLCLAELHDKFADDIRAFLAENSNHQLLQYPALIEKFEEDPTIKKFLVDNQPGTKKINTPIMIIQGTADMAVPYVITDGLQKNLKTLGTDVTFLPVEGASHTQAIVTKNPELVAFIKKYMPAA</sequence>
<dbReference type="PANTHER" id="PTHR34853">
    <property type="match status" value="1"/>
</dbReference>
<dbReference type="PROSITE" id="PS51257">
    <property type="entry name" value="PROKAR_LIPOPROTEIN"/>
    <property type="match status" value="1"/>
</dbReference>
<protein>
    <submittedName>
        <fullName evidence="2">Alpha/beta hydrolase</fullName>
    </submittedName>
</protein>
<gene>
    <name evidence="2" type="ORF">BFG52_09960</name>
</gene>
<dbReference type="InterPro" id="IPR029058">
    <property type="entry name" value="AB_hydrolase_fold"/>
</dbReference>
<accession>A0A1B2M0A9</accession>
<evidence type="ECO:0000313" key="3">
    <source>
        <dbReference type="Proteomes" id="UP000093391"/>
    </source>
</evidence>
<keyword evidence="1" id="KW-0732">Signal</keyword>